<dbReference type="Proteomes" id="UP000276215">
    <property type="component" value="Unassembled WGS sequence"/>
</dbReference>
<evidence type="ECO:0000256" key="1">
    <source>
        <dbReference type="SAM" id="MobiDB-lite"/>
    </source>
</evidence>
<accession>A0A3N4J3D5</accession>
<organism evidence="2 3">
    <name type="scientific">Choiromyces venosus 120613-1</name>
    <dbReference type="NCBI Taxonomy" id="1336337"/>
    <lineage>
        <taxon>Eukaryota</taxon>
        <taxon>Fungi</taxon>
        <taxon>Dikarya</taxon>
        <taxon>Ascomycota</taxon>
        <taxon>Pezizomycotina</taxon>
        <taxon>Pezizomycetes</taxon>
        <taxon>Pezizales</taxon>
        <taxon>Tuberaceae</taxon>
        <taxon>Choiromyces</taxon>
    </lineage>
</organism>
<feature type="region of interest" description="Disordered" evidence="1">
    <location>
        <begin position="1"/>
        <end position="32"/>
    </location>
</feature>
<evidence type="ECO:0000313" key="2">
    <source>
        <dbReference type="EMBL" id="RPA90960.1"/>
    </source>
</evidence>
<dbReference type="AlphaFoldDB" id="A0A3N4J3D5"/>
<gene>
    <name evidence="2" type="ORF">L873DRAFT_1838830</name>
</gene>
<keyword evidence="3" id="KW-1185">Reference proteome</keyword>
<dbReference type="OrthoDB" id="5317203at2759"/>
<dbReference type="EMBL" id="ML120509">
    <property type="protein sequence ID" value="RPA90960.1"/>
    <property type="molecule type" value="Genomic_DNA"/>
</dbReference>
<protein>
    <submittedName>
        <fullName evidence="2">Uncharacterized protein</fullName>
    </submittedName>
</protein>
<evidence type="ECO:0000313" key="3">
    <source>
        <dbReference type="Proteomes" id="UP000276215"/>
    </source>
</evidence>
<reference evidence="2 3" key="1">
    <citation type="journal article" date="2018" name="Nat. Ecol. Evol.">
        <title>Pezizomycetes genomes reveal the molecular basis of ectomycorrhizal truffle lifestyle.</title>
        <authorList>
            <person name="Murat C."/>
            <person name="Payen T."/>
            <person name="Noel B."/>
            <person name="Kuo A."/>
            <person name="Morin E."/>
            <person name="Chen J."/>
            <person name="Kohler A."/>
            <person name="Krizsan K."/>
            <person name="Balestrini R."/>
            <person name="Da Silva C."/>
            <person name="Montanini B."/>
            <person name="Hainaut M."/>
            <person name="Levati E."/>
            <person name="Barry K.W."/>
            <person name="Belfiori B."/>
            <person name="Cichocki N."/>
            <person name="Clum A."/>
            <person name="Dockter R.B."/>
            <person name="Fauchery L."/>
            <person name="Guy J."/>
            <person name="Iotti M."/>
            <person name="Le Tacon F."/>
            <person name="Lindquist E.A."/>
            <person name="Lipzen A."/>
            <person name="Malagnac F."/>
            <person name="Mello A."/>
            <person name="Molinier V."/>
            <person name="Miyauchi S."/>
            <person name="Poulain J."/>
            <person name="Riccioni C."/>
            <person name="Rubini A."/>
            <person name="Sitrit Y."/>
            <person name="Splivallo R."/>
            <person name="Traeger S."/>
            <person name="Wang M."/>
            <person name="Zifcakova L."/>
            <person name="Wipf D."/>
            <person name="Zambonelli A."/>
            <person name="Paolocci F."/>
            <person name="Nowrousian M."/>
            <person name="Ottonello S."/>
            <person name="Baldrian P."/>
            <person name="Spatafora J.W."/>
            <person name="Henrissat B."/>
            <person name="Nagy L.G."/>
            <person name="Aury J.M."/>
            <person name="Wincker P."/>
            <person name="Grigoriev I.V."/>
            <person name="Bonfante P."/>
            <person name="Martin F.M."/>
        </authorList>
    </citation>
    <scope>NUCLEOTIDE SEQUENCE [LARGE SCALE GENOMIC DNA]</scope>
    <source>
        <strain evidence="2 3">120613-1</strain>
    </source>
</reference>
<proteinExistence type="predicted"/>
<sequence length="214" mass="24395">MDSHPPSPTSQPSLPRSVPSSHNHSKVPNTPISLAEQKVFEEYMVRRRRFLSDYETYRPVQNMQTLANQVFDFSENVHSLSVKVSHIENNVAESRRMLDMVVTQQRDGEKNLSKIGDDVIGLKTRFAGVEGCGFSCEYSIGTAFLACIFDCIYTTAMFYLIGPVFRPYTKGFDEDFPLSDDIPFESLAYVQMCSPPSLNIHSPTTRDRCWKWCQ</sequence>
<name>A0A3N4J3D5_9PEZI</name>
<feature type="compositionally biased region" description="Polar residues" evidence="1">
    <location>
        <begin position="10"/>
        <end position="32"/>
    </location>
</feature>